<dbReference type="EMBL" id="GGEC01019782">
    <property type="protein sequence ID" value="MBX00266.1"/>
    <property type="molecule type" value="Transcribed_RNA"/>
</dbReference>
<organism evidence="2">
    <name type="scientific">Rhizophora mucronata</name>
    <name type="common">Asiatic mangrove</name>
    <dbReference type="NCBI Taxonomy" id="61149"/>
    <lineage>
        <taxon>Eukaryota</taxon>
        <taxon>Viridiplantae</taxon>
        <taxon>Streptophyta</taxon>
        <taxon>Embryophyta</taxon>
        <taxon>Tracheophyta</taxon>
        <taxon>Spermatophyta</taxon>
        <taxon>Magnoliopsida</taxon>
        <taxon>eudicotyledons</taxon>
        <taxon>Gunneridae</taxon>
        <taxon>Pentapetalae</taxon>
        <taxon>rosids</taxon>
        <taxon>fabids</taxon>
        <taxon>Malpighiales</taxon>
        <taxon>Rhizophoraceae</taxon>
        <taxon>Rhizophora</taxon>
    </lineage>
</organism>
<sequence length="40" mass="4700">MRASVIFVFKKVLISCGLYGMYIYILLLSWLSHRRSAFSE</sequence>
<keyword evidence="1" id="KW-0812">Transmembrane</keyword>
<keyword evidence="1" id="KW-0472">Membrane</keyword>
<evidence type="ECO:0000256" key="1">
    <source>
        <dbReference type="SAM" id="Phobius"/>
    </source>
</evidence>
<reference evidence="2" key="1">
    <citation type="submission" date="2018-02" db="EMBL/GenBank/DDBJ databases">
        <title>Rhizophora mucronata_Transcriptome.</title>
        <authorList>
            <person name="Meera S.P."/>
            <person name="Sreeshan A."/>
            <person name="Augustine A."/>
        </authorList>
    </citation>
    <scope>NUCLEOTIDE SEQUENCE</scope>
    <source>
        <tissue evidence="2">Leaf</tissue>
    </source>
</reference>
<name>A0A2P2K3H2_RHIMU</name>
<proteinExistence type="predicted"/>
<protein>
    <submittedName>
        <fullName evidence="2">NAP1-related protein 2-like</fullName>
    </submittedName>
</protein>
<dbReference type="AlphaFoldDB" id="A0A2P2K3H2"/>
<feature type="transmembrane region" description="Helical" evidence="1">
    <location>
        <begin position="12"/>
        <end position="31"/>
    </location>
</feature>
<accession>A0A2P2K3H2</accession>
<evidence type="ECO:0000313" key="2">
    <source>
        <dbReference type="EMBL" id="MBX00266.1"/>
    </source>
</evidence>
<keyword evidence="1" id="KW-1133">Transmembrane helix</keyword>